<dbReference type="InterPro" id="IPR004365">
    <property type="entry name" value="NA-bd_OB_tRNA"/>
</dbReference>
<dbReference type="InterPro" id="IPR006674">
    <property type="entry name" value="HD_domain"/>
</dbReference>
<name>A0ABS2ENC2_9LACO</name>
<protein>
    <submittedName>
        <fullName evidence="3">HD domain-containing protein</fullName>
    </submittedName>
</protein>
<evidence type="ECO:0000313" key="3">
    <source>
        <dbReference type="EMBL" id="MBM6753924.1"/>
    </source>
</evidence>
<dbReference type="PANTHER" id="PTHR37294">
    <property type="entry name" value="3'-5' EXORIBONUCLEASE YHAM"/>
    <property type="match status" value="1"/>
</dbReference>
<dbReference type="PANTHER" id="PTHR37294:SF1">
    <property type="entry name" value="3'-5' EXORIBONUCLEASE YHAM"/>
    <property type="match status" value="1"/>
</dbReference>
<proteinExistence type="predicted"/>
<feature type="domain" description="HD" evidence="2">
    <location>
        <begin position="155"/>
        <end position="276"/>
    </location>
</feature>
<keyword evidence="1" id="KW-0378">Hydrolase</keyword>
<evidence type="ECO:0000256" key="1">
    <source>
        <dbReference type="ARBA" id="ARBA00022801"/>
    </source>
</evidence>
<dbReference type="SMART" id="SM00471">
    <property type="entry name" value="HDc"/>
    <property type="match status" value="1"/>
</dbReference>
<dbReference type="EMBL" id="JACJJQ010000013">
    <property type="protein sequence ID" value="MBM6753924.1"/>
    <property type="molecule type" value="Genomic_DNA"/>
</dbReference>
<gene>
    <name evidence="3" type="ORF">H5993_04005</name>
</gene>
<evidence type="ECO:0000259" key="2">
    <source>
        <dbReference type="PROSITE" id="PS51831"/>
    </source>
</evidence>
<sequence length="312" mass="34288">MQLAEFNEGDPIKVNCLIKSAQAKTTKNGGQYLALTFQDQSGDLNGNLWDATDQQVADLEAGKVVNLTGRRSSYQGKPQVEIQGVKLIPELSPNDFVPRAPESDREIKTALRPFFTAITESTWHQIINGLISKHGTDFFSSPAAKSNHHAFVGGLAYHTLSILRLAKAIIPLYPGINEQLVYAGAILHDLGKTIELSGPIATEYTVEGKLLGHISIIDGEITAICEELKISTSSEAVIALRHLVLAHHGLLEYGSPVRPQILEAELLHQLDELDASLLMMTSALAKVQPGEFTERLFAMDNRRFYKLKLPEK</sequence>
<dbReference type="InterPro" id="IPR003607">
    <property type="entry name" value="HD/PDEase_dom"/>
</dbReference>
<accession>A0ABS2ENC2</accession>
<dbReference type="Gene3D" id="2.40.50.140">
    <property type="entry name" value="Nucleic acid-binding proteins"/>
    <property type="match status" value="1"/>
</dbReference>
<dbReference type="InterPro" id="IPR050798">
    <property type="entry name" value="YhaM_exoribonuc/phosphodiest"/>
</dbReference>
<dbReference type="SUPFAM" id="SSF109604">
    <property type="entry name" value="HD-domain/PDEase-like"/>
    <property type="match status" value="1"/>
</dbReference>
<dbReference type="InterPro" id="IPR012340">
    <property type="entry name" value="NA-bd_OB-fold"/>
</dbReference>
<dbReference type="RefSeq" id="WP_180871781.1">
    <property type="nucleotide sequence ID" value="NZ_JACJJQ010000013.1"/>
</dbReference>
<reference evidence="3 4" key="1">
    <citation type="journal article" date="2021" name="Sci. Rep.">
        <title>The distribution of antibiotic resistance genes in chicken gut microbiota commensals.</title>
        <authorList>
            <person name="Juricova H."/>
            <person name="Matiasovicova J."/>
            <person name="Kubasova T."/>
            <person name="Cejkova D."/>
            <person name="Rychlik I."/>
        </authorList>
    </citation>
    <scope>NUCLEOTIDE SEQUENCE [LARGE SCALE GENOMIC DNA]</scope>
    <source>
        <strain evidence="3 4">An810</strain>
    </source>
</reference>
<organism evidence="3 4">
    <name type="scientific">Limosilactobacillus alvi</name>
    <dbReference type="NCBI Taxonomy" id="990412"/>
    <lineage>
        <taxon>Bacteria</taxon>
        <taxon>Bacillati</taxon>
        <taxon>Bacillota</taxon>
        <taxon>Bacilli</taxon>
        <taxon>Lactobacillales</taxon>
        <taxon>Lactobacillaceae</taxon>
        <taxon>Limosilactobacillus</taxon>
    </lineage>
</organism>
<dbReference type="CDD" id="cd00077">
    <property type="entry name" value="HDc"/>
    <property type="match status" value="1"/>
</dbReference>
<dbReference type="PROSITE" id="PS51831">
    <property type="entry name" value="HD"/>
    <property type="match status" value="1"/>
</dbReference>
<keyword evidence="4" id="KW-1185">Reference proteome</keyword>
<evidence type="ECO:0000313" key="4">
    <source>
        <dbReference type="Proteomes" id="UP000776629"/>
    </source>
</evidence>
<dbReference type="Pfam" id="PF01966">
    <property type="entry name" value="HD"/>
    <property type="match status" value="1"/>
</dbReference>
<dbReference type="Proteomes" id="UP000776629">
    <property type="component" value="Unassembled WGS sequence"/>
</dbReference>
<comment type="caution">
    <text evidence="3">The sequence shown here is derived from an EMBL/GenBank/DDBJ whole genome shotgun (WGS) entry which is preliminary data.</text>
</comment>
<dbReference type="CDD" id="cd04492">
    <property type="entry name" value="YhaM_OBF_like"/>
    <property type="match status" value="1"/>
</dbReference>
<dbReference type="Pfam" id="PF01336">
    <property type="entry name" value="tRNA_anti-codon"/>
    <property type="match status" value="1"/>
</dbReference>
<dbReference type="Gene3D" id="1.10.3210.10">
    <property type="entry name" value="Hypothetical protein af1432"/>
    <property type="match status" value="1"/>
</dbReference>